<keyword evidence="3" id="KW-1185">Reference proteome</keyword>
<dbReference type="EMBL" id="CAUJNA010000015">
    <property type="protein sequence ID" value="CAJ1370441.1"/>
    <property type="molecule type" value="Genomic_DNA"/>
</dbReference>
<protein>
    <submittedName>
        <fullName evidence="1">Uncharacterized protein</fullName>
    </submittedName>
</protein>
<evidence type="ECO:0000313" key="1">
    <source>
        <dbReference type="EMBL" id="CAJ1370441.1"/>
    </source>
</evidence>
<gene>
    <name evidence="1" type="ORF">EVOR1521_LOCUS1009</name>
    <name evidence="2" type="ORF">EVOR1521_LOCUS6954</name>
</gene>
<evidence type="ECO:0000313" key="2">
    <source>
        <dbReference type="EMBL" id="CAJ1378392.1"/>
    </source>
</evidence>
<proteinExistence type="predicted"/>
<sequence length="208" mass="23617">MAGGGSSSSDLLAGLQQLCGNYKSQSEDTKDGSEPLIMALENLLARARRQKGFDLFNGLRRQLAEKEQRSRAQASNSSWSSSWDDKRQRQWKDYPSSGQTWRSWRHDPAQKWLGQHRAKNQEPYKDDWGNVVWRPRLADWGSAETSKLHMVCGAVDFAKVLDDFKDEGFVVLADSIETTRNAVDWHVVNAMLGSLLLPTNVPWPEDPR</sequence>
<evidence type="ECO:0000313" key="3">
    <source>
        <dbReference type="Proteomes" id="UP001178507"/>
    </source>
</evidence>
<dbReference type="Proteomes" id="UP001178507">
    <property type="component" value="Unassembled WGS sequence"/>
</dbReference>
<reference evidence="1" key="1">
    <citation type="submission" date="2023-08" db="EMBL/GenBank/DDBJ databases">
        <authorList>
            <person name="Chen Y."/>
            <person name="Shah S."/>
            <person name="Dougan E. K."/>
            <person name="Thang M."/>
            <person name="Chan C."/>
        </authorList>
    </citation>
    <scope>NUCLEOTIDE SEQUENCE</scope>
</reference>
<name>A0AA36MGI9_9DINO</name>
<comment type="caution">
    <text evidence="1">The sequence shown here is derived from an EMBL/GenBank/DDBJ whole genome shotgun (WGS) entry which is preliminary data.</text>
</comment>
<accession>A0AA36MGI9</accession>
<dbReference type="AlphaFoldDB" id="A0AA36MGI9"/>
<organism evidence="1 3">
    <name type="scientific">Effrenium voratum</name>
    <dbReference type="NCBI Taxonomy" id="2562239"/>
    <lineage>
        <taxon>Eukaryota</taxon>
        <taxon>Sar</taxon>
        <taxon>Alveolata</taxon>
        <taxon>Dinophyceae</taxon>
        <taxon>Suessiales</taxon>
        <taxon>Symbiodiniaceae</taxon>
        <taxon>Effrenium</taxon>
    </lineage>
</organism>
<dbReference type="EMBL" id="CAUJNA010000538">
    <property type="protein sequence ID" value="CAJ1378392.1"/>
    <property type="molecule type" value="Genomic_DNA"/>
</dbReference>